<protein>
    <recommendedName>
        <fullName evidence="1">PAS domain-containing protein</fullName>
    </recommendedName>
</protein>
<dbReference type="InterPro" id="IPR000014">
    <property type="entry name" value="PAS"/>
</dbReference>
<dbReference type="InterPro" id="IPR035965">
    <property type="entry name" value="PAS-like_dom_sf"/>
</dbReference>
<dbReference type="Gene3D" id="2.40.50.1020">
    <property type="entry name" value="LytTr DNA-binding domain"/>
    <property type="match status" value="1"/>
</dbReference>
<sequence length="234" mass="26806">MAMNDLHEWFQKNDLCPENILYLYRNDRKTVVHRMDGEEVALYAPLHSVLSALPEDMFLNISKGIVVCRSQIVDISNDGIYTMSDGRSFQGRRRGLSDHRRLRAEIRRVDAQPRPMSMSLLEKCSLLDDMPLAFCIIELVFNEDGRGVDFIFRYCNAEMATIEGVPVEEMLGRSFYEVFPNGDKKWLVSYADVALNGTKHILHDYSPEVDKCLTIHCYQPEPGYCACVLQATDP</sequence>
<dbReference type="Pfam" id="PF04397">
    <property type="entry name" value="LytTR"/>
    <property type="match status" value="1"/>
</dbReference>
<gene>
    <name evidence="2" type="ORF">C4N27_08800</name>
</gene>
<dbReference type="EMBL" id="PRLA01000006">
    <property type="protein sequence ID" value="RAW49260.1"/>
    <property type="molecule type" value="Genomic_DNA"/>
</dbReference>
<dbReference type="PROSITE" id="PS50112">
    <property type="entry name" value="PAS"/>
    <property type="match status" value="1"/>
</dbReference>
<dbReference type="SUPFAM" id="SSF55785">
    <property type="entry name" value="PYP-like sensor domain (PAS domain)"/>
    <property type="match status" value="1"/>
</dbReference>
<evidence type="ECO:0000313" key="3">
    <source>
        <dbReference type="Proteomes" id="UP000250997"/>
    </source>
</evidence>
<dbReference type="Gene3D" id="3.30.450.20">
    <property type="entry name" value="PAS domain"/>
    <property type="match status" value="1"/>
</dbReference>
<evidence type="ECO:0000259" key="1">
    <source>
        <dbReference type="PROSITE" id="PS50112"/>
    </source>
</evidence>
<dbReference type="InterPro" id="IPR013656">
    <property type="entry name" value="PAS_4"/>
</dbReference>
<proteinExistence type="predicted"/>
<name>A0AAX1QI73_9FIRM</name>
<feature type="domain" description="PAS" evidence="1">
    <location>
        <begin position="140"/>
        <end position="198"/>
    </location>
</feature>
<dbReference type="InterPro" id="IPR007492">
    <property type="entry name" value="LytTR_DNA-bd_dom"/>
</dbReference>
<dbReference type="GO" id="GO:0003677">
    <property type="term" value="F:DNA binding"/>
    <property type="evidence" value="ECO:0007669"/>
    <property type="project" value="InterPro"/>
</dbReference>
<dbReference type="Proteomes" id="UP000250997">
    <property type="component" value="Unassembled WGS sequence"/>
</dbReference>
<dbReference type="Pfam" id="PF08448">
    <property type="entry name" value="PAS_4"/>
    <property type="match status" value="1"/>
</dbReference>
<dbReference type="SMART" id="SM00850">
    <property type="entry name" value="LytTR"/>
    <property type="match status" value="1"/>
</dbReference>
<comment type="caution">
    <text evidence="2">The sequence shown here is derived from an EMBL/GenBank/DDBJ whole genome shotgun (WGS) entry which is preliminary data.</text>
</comment>
<reference evidence="2 3" key="1">
    <citation type="submission" date="2018-02" db="EMBL/GenBank/DDBJ databases">
        <title>Complete genome sequencing of Faecalibacterium prausnitzii strains isolated from the human gut.</title>
        <authorList>
            <person name="Fitzgerald B.C."/>
            <person name="Shkoporov A.N."/>
            <person name="Ross P.R."/>
            <person name="Hill C."/>
        </authorList>
    </citation>
    <scope>NUCLEOTIDE SEQUENCE [LARGE SCALE GENOMIC DNA]</scope>
    <source>
        <strain evidence="2 3">APC942/18-1</strain>
    </source>
</reference>
<organism evidence="2 3">
    <name type="scientific">Faecalibacterium prausnitzii</name>
    <dbReference type="NCBI Taxonomy" id="853"/>
    <lineage>
        <taxon>Bacteria</taxon>
        <taxon>Bacillati</taxon>
        <taxon>Bacillota</taxon>
        <taxon>Clostridia</taxon>
        <taxon>Eubacteriales</taxon>
        <taxon>Oscillospiraceae</taxon>
        <taxon>Faecalibacterium</taxon>
    </lineage>
</organism>
<evidence type="ECO:0000313" key="2">
    <source>
        <dbReference type="EMBL" id="RAW49260.1"/>
    </source>
</evidence>
<accession>A0AAX1QI73</accession>
<dbReference type="AlphaFoldDB" id="A0AAX1QI73"/>